<name>A0A6P8Z2W8_THRPL</name>
<feature type="compositionally biased region" description="Basic and acidic residues" evidence="1">
    <location>
        <begin position="365"/>
        <end position="379"/>
    </location>
</feature>
<feature type="region of interest" description="Disordered" evidence="1">
    <location>
        <begin position="355"/>
        <end position="386"/>
    </location>
</feature>
<accession>A0A6P8Z2W8</accession>
<dbReference type="KEGG" id="tpal:117648433"/>
<gene>
    <name evidence="3" type="primary">LOC117648433</name>
</gene>
<keyword evidence="2" id="KW-1185">Reference proteome</keyword>
<dbReference type="GO" id="GO:0008092">
    <property type="term" value="F:cytoskeletal protein binding"/>
    <property type="evidence" value="ECO:0007669"/>
    <property type="project" value="TreeGrafter"/>
</dbReference>
<dbReference type="AlphaFoldDB" id="A0A6P8Z2W8"/>
<feature type="compositionally biased region" description="Polar residues" evidence="1">
    <location>
        <begin position="133"/>
        <end position="150"/>
    </location>
</feature>
<dbReference type="Proteomes" id="UP000515158">
    <property type="component" value="Unplaced"/>
</dbReference>
<dbReference type="OrthoDB" id="8189408at2759"/>
<dbReference type="GO" id="GO:0031344">
    <property type="term" value="P:regulation of cell projection organization"/>
    <property type="evidence" value="ECO:0007669"/>
    <property type="project" value="TreeGrafter"/>
</dbReference>
<evidence type="ECO:0000313" key="3">
    <source>
        <dbReference type="RefSeq" id="XP_034246828.1"/>
    </source>
</evidence>
<evidence type="ECO:0000313" key="2">
    <source>
        <dbReference type="Proteomes" id="UP000515158"/>
    </source>
</evidence>
<feature type="region of interest" description="Disordered" evidence="1">
    <location>
        <begin position="117"/>
        <end position="158"/>
    </location>
</feature>
<dbReference type="InParanoid" id="A0A6P8Z2W8"/>
<dbReference type="PANTHER" id="PTHR31508:SF2">
    <property type="entry name" value="PROTEIN PITCHFORK"/>
    <property type="match status" value="1"/>
</dbReference>
<dbReference type="RefSeq" id="XP_034246828.1">
    <property type="nucleotide sequence ID" value="XM_034390937.1"/>
</dbReference>
<sequence>MASAMWSRAAEESVDRVWEYYLPVRAQEQARVAFGSAQSRAVLPLAGPGGGASRLALLAVKATDDLDHLGPAKYTTPTLGALHDVLTRVTTKRPDVGPGGSTAPRFREVDQHLPAPNTYQLPSRRPATPSKAPFNTTTTRRPLVTSNTPGPGSYNPGAFSQPGVAVVVRCGQGDGPGRCEACQEELAAEFWSLDGHVVQGLPRDALMCQACMQSARALLRAAGARSKTRFTRWQLDAFKKTRDCSDIHRHEGTKSKISLVDPKTVAKRRRKEAYLAKYFRDQAVVNPNLMAGTEPAKLTEAEVDAGRGPRPDAFCCLHEAFNSFNKDNMSFGLRSLRVPSDVLYNTMRRCALDFHPSRSSSTRTSVRESVRGSVRESTTRRPSRTN</sequence>
<reference evidence="3" key="1">
    <citation type="submission" date="2025-08" db="UniProtKB">
        <authorList>
            <consortium name="RefSeq"/>
        </authorList>
    </citation>
    <scope>IDENTIFICATION</scope>
    <source>
        <tissue evidence="3">Total insect</tissue>
    </source>
</reference>
<dbReference type="PANTHER" id="PTHR31508">
    <property type="entry name" value="PROTEIN PITCHFORK"/>
    <property type="match status" value="1"/>
</dbReference>
<protein>
    <submittedName>
        <fullName evidence="3">Uncharacterized protein LOC117648433</fullName>
    </submittedName>
</protein>
<organism evidence="3">
    <name type="scientific">Thrips palmi</name>
    <name type="common">Melon thrips</name>
    <dbReference type="NCBI Taxonomy" id="161013"/>
    <lineage>
        <taxon>Eukaryota</taxon>
        <taxon>Metazoa</taxon>
        <taxon>Ecdysozoa</taxon>
        <taxon>Arthropoda</taxon>
        <taxon>Hexapoda</taxon>
        <taxon>Insecta</taxon>
        <taxon>Pterygota</taxon>
        <taxon>Neoptera</taxon>
        <taxon>Paraneoptera</taxon>
        <taxon>Thysanoptera</taxon>
        <taxon>Terebrantia</taxon>
        <taxon>Thripoidea</taxon>
        <taxon>Thripidae</taxon>
        <taxon>Thrips</taxon>
    </lineage>
</organism>
<dbReference type="InterPro" id="IPR033602">
    <property type="entry name" value="CIMAP3"/>
</dbReference>
<dbReference type="GeneID" id="117648433"/>
<evidence type="ECO:0000256" key="1">
    <source>
        <dbReference type="SAM" id="MobiDB-lite"/>
    </source>
</evidence>
<proteinExistence type="predicted"/>